<dbReference type="eggNOG" id="KOG2177">
    <property type="taxonomic scope" value="Eukaryota"/>
</dbReference>
<dbReference type="Pfam" id="PF01436">
    <property type="entry name" value="NHL"/>
    <property type="match status" value="1"/>
</dbReference>
<proteinExistence type="predicted"/>
<sequence>MGHLALGGEGPEPASMGVMGHHHGNQRYTLASVQTLTFGGEGPEPGQFSRPLGITVSEEGEIFVADMKNHRVQVFTLQSRLVRHFPTVVQECRTREEKEWNKMCPHNVNMDGEGTLWVAGNTESSELAVRYDKQGRVLGTIELTQTEQIIAIAVDTKRNHILIPQITGERPILHGEVLVFRPCRTIVRTVGLEKGMKDPGNITVDGEGNMLVSDCENDCVYVYAQDGQFLFKFGGEGSGEGQLLGPMGICTDKAGNIIVADRGNSRLEMFDKTGKFLKHIYLDIESPWGIAMAPQGQLVITDFDNHTVTIVRNI</sequence>
<evidence type="ECO:0000256" key="3">
    <source>
        <dbReference type="SAM" id="MobiDB-lite"/>
    </source>
</evidence>
<protein>
    <recommendedName>
        <fullName evidence="5">SMP-30/Gluconolactonase/LRE-like region domain-containing protein</fullName>
    </recommendedName>
</protein>
<dbReference type="FunFam" id="2.40.10.500:FF:000001">
    <property type="entry name" value="tripartite motif-containing protein 3-like"/>
    <property type="match status" value="1"/>
</dbReference>
<name>C3ZG90_BRAFL</name>
<dbReference type="PANTHER" id="PTHR24104:SF50">
    <property type="entry name" value="SMP-30_GLUCONOLACTONASE_LRE-LIKE REGION DOMAIN-CONTAINING PROTEIN"/>
    <property type="match status" value="1"/>
</dbReference>
<dbReference type="Gene3D" id="2.120.10.30">
    <property type="entry name" value="TolB, C-terminal domain"/>
    <property type="match status" value="1"/>
</dbReference>
<evidence type="ECO:0008006" key="5">
    <source>
        <dbReference type="Google" id="ProtNLM"/>
    </source>
</evidence>
<feature type="region of interest" description="Disordered" evidence="3">
    <location>
        <begin position="1"/>
        <end position="22"/>
    </location>
</feature>
<dbReference type="InParanoid" id="C3ZG90"/>
<evidence type="ECO:0000313" key="4">
    <source>
        <dbReference type="EMBL" id="EEN48411.1"/>
    </source>
</evidence>
<dbReference type="SUPFAM" id="SSF101898">
    <property type="entry name" value="NHL repeat"/>
    <property type="match status" value="1"/>
</dbReference>
<dbReference type="InterPro" id="IPR011042">
    <property type="entry name" value="6-blade_b-propeller_TolB-like"/>
</dbReference>
<keyword evidence="1" id="KW-0677">Repeat</keyword>
<dbReference type="STRING" id="7739.C3ZG90"/>
<dbReference type="PANTHER" id="PTHR24104">
    <property type="entry name" value="E3 UBIQUITIN-PROTEIN LIGASE NHLRC1-RELATED"/>
    <property type="match status" value="1"/>
</dbReference>
<feature type="repeat" description="NHL" evidence="2">
    <location>
        <begin position="230"/>
        <end position="273"/>
    </location>
</feature>
<reference evidence="4" key="1">
    <citation type="journal article" date="2008" name="Nature">
        <title>The amphioxus genome and the evolution of the chordate karyotype.</title>
        <authorList>
            <consortium name="US DOE Joint Genome Institute (JGI-PGF)"/>
            <person name="Putnam N.H."/>
            <person name="Butts T."/>
            <person name="Ferrier D.E.K."/>
            <person name="Furlong R.F."/>
            <person name="Hellsten U."/>
            <person name="Kawashima T."/>
            <person name="Robinson-Rechavi M."/>
            <person name="Shoguchi E."/>
            <person name="Terry A."/>
            <person name="Yu J.-K."/>
            <person name="Benito-Gutierrez E.L."/>
            <person name="Dubchak I."/>
            <person name="Garcia-Fernandez J."/>
            <person name="Gibson-Brown J.J."/>
            <person name="Grigoriev I.V."/>
            <person name="Horton A.C."/>
            <person name="de Jong P.J."/>
            <person name="Jurka J."/>
            <person name="Kapitonov V.V."/>
            <person name="Kohara Y."/>
            <person name="Kuroki Y."/>
            <person name="Lindquist E."/>
            <person name="Lucas S."/>
            <person name="Osoegawa K."/>
            <person name="Pennacchio L.A."/>
            <person name="Salamov A.A."/>
            <person name="Satou Y."/>
            <person name="Sauka-Spengler T."/>
            <person name="Schmutz J."/>
            <person name="Shin-I T."/>
            <person name="Toyoda A."/>
            <person name="Bronner-Fraser M."/>
            <person name="Fujiyama A."/>
            <person name="Holland L.Z."/>
            <person name="Holland P.W.H."/>
            <person name="Satoh N."/>
            <person name="Rokhsar D.S."/>
        </authorList>
    </citation>
    <scope>NUCLEOTIDE SEQUENCE [LARGE SCALE GENOMIC DNA]</scope>
    <source>
        <strain evidence="4">S238N-H82</strain>
        <tissue evidence="4">Testes</tissue>
    </source>
</reference>
<organism>
    <name type="scientific">Branchiostoma floridae</name>
    <name type="common">Florida lancelet</name>
    <name type="synonym">Amphioxus</name>
    <dbReference type="NCBI Taxonomy" id="7739"/>
    <lineage>
        <taxon>Eukaryota</taxon>
        <taxon>Metazoa</taxon>
        <taxon>Chordata</taxon>
        <taxon>Cephalochordata</taxon>
        <taxon>Leptocardii</taxon>
        <taxon>Amphioxiformes</taxon>
        <taxon>Branchiostomatidae</taxon>
        <taxon>Branchiostoma</taxon>
    </lineage>
</organism>
<dbReference type="Pfam" id="PF17170">
    <property type="entry name" value="DUF5128"/>
    <property type="match status" value="1"/>
</dbReference>
<dbReference type="CDD" id="cd05819">
    <property type="entry name" value="NHL"/>
    <property type="match status" value="1"/>
</dbReference>
<dbReference type="InterPro" id="IPR001258">
    <property type="entry name" value="NHL_repeat"/>
</dbReference>
<dbReference type="EMBL" id="GG666617">
    <property type="protein sequence ID" value="EEN48411.1"/>
    <property type="molecule type" value="Genomic_DNA"/>
</dbReference>
<gene>
    <name evidence="4" type="ORF">BRAFLDRAFT_67265</name>
</gene>
<dbReference type="InterPro" id="IPR050952">
    <property type="entry name" value="TRIM-NHL_E3_ligases"/>
</dbReference>
<evidence type="ECO:0000256" key="1">
    <source>
        <dbReference type="ARBA" id="ARBA00022737"/>
    </source>
</evidence>
<dbReference type="AlphaFoldDB" id="C3ZG90"/>
<accession>C3ZG90</accession>
<feature type="repeat" description="NHL" evidence="2">
    <location>
        <begin position="38"/>
        <end position="78"/>
    </location>
</feature>
<dbReference type="PROSITE" id="PS51125">
    <property type="entry name" value="NHL"/>
    <property type="match status" value="2"/>
</dbReference>
<dbReference type="FunFam" id="2.120.10.30:FF:000064">
    <property type="entry name" value="Uncharacterized protein"/>
    <property type="match status" value="1"/>
</dbReference>
<evidence type="ECO:0000256" key="2">
    <source>
        <dbReference type="PROSITE-ProRule" id="PRU00504"/>
    </source>
</evidence>
<feature type="compositionally biased region" description="Gly residues" evidence="3">
    <location>
        <begin position="1"/>
        <end position="10"/>
    </location>
</feature>